<dbReference type="InterPro" id="IPR016162">
    <property type="entry name" value="Ald_DH_N"/>
</dbReference>
<keyword evidence="6" id="KW-1185">Reference proteome</keyword>
<evidence type="ECO:0000259" key="4">
    <source>
        <dbReference type="Pfam" id="PF01619"/>
    </source>
</evidence>
<keyword evidence="1" id="KW-0560">Oxidoreductase</keyword>
<dbReference type="SUPFAM" id="SSF51730">
    <property type="entry name" value="FAD-linked oxidoreductase"/>
    <property type="match status" value="1"/>
</dbReference>
<dbReference type="PANTHER" id="PTHR42862">
    <property type="entry name" value="DELTA-1-PYRROLINE-5-CARBOXYLATE DEHYDROGENASE 1, ISOFORM A-RELATED"/>
    <property type="match status" value="1"/>
</dbReference>
<evidence type="ECO:0000256" key="2">
    <source>
        <dbReference type="ARBA" id="ARBA00023027"/>
    </source>
</evidence>
<evidence type="ECO:0000313" key="6">
    <source>
        <dbReference type="Proteomes" id="UP000437736"/>
    </source>
</evidence>
<dbReference type="Gene3D" id="3.20.20.220">
    <property type="match status" value="1"/>
</dbReference>
<feature type="non-terminal residue" evidence="5">
    <location>
        <position position="477"/>
    </location>
</feature>
<evidence type="ECO:0000256" key="3">
    <source>
        <dbReference type="SAM" id="MobiDB-lite"/>
    </source>
</evidence>
<protein>
    <recommendedName>
        <fullName evidence="4">Proline dehydrogenase domain-containing protein</fullName>
    </recommendedName>
</protein>
<name>A0ABW9QYY0_9ACTN</name>
<dbReference type="Pfam" id="PF01619">
    <property type="entry name" value="Pro_dh"/>
    <property type="match status" value="1"/>
</dbReference>
<feature type="domain" description="Proline dehydrogenase" evidence="4">
    <location>
        <begin position="37"/>
        <end position="328"/>
    </location>
</feature>
<proteinExistence type="predicted"/>
<feature type="compositionally biased region" description="Basic and acidic residues" evidence="3">
    <location>
        <begin position="352"/>
        <end position="369"/>
    </location>
</feature>
<dbReference type="EMBL" id="WJHE01001294">
    <property type="protein sequence ID" value="MST34908.1"/>
    <property type="molecule type" value="Genomic_DNA"/>
</dbReference>
<keyword evidence="2" id="KW-0520">NAD</keyword>
<evidence type="ECO:0000313" key="5">
    <source>
        <dbReference type="EMBL" id="MST34908.1"/>
    </source>
</evidence>
<feature type="region of interest" description="Disordered" evidence="3">
    <location>
        <begin position="347"/>
        <end position="388"/>
    </location>
</feature>
<gene>
    <name evidence="5" type="ORF">GHK86_19545</name>
</gene>
<dbReference type="SUPFAM" id="SSF53720">
    <property type="entry name" value="ALDH-like"/>
    <property type="match status" value="1"/>
</dbReference>
<dbReference type="InterPro" id="IPR050485">
    <property type="entry name" value="Proline_metab_enzyme"/>
</dbReference>
<dbReference type="Gene3D" id="3.40.605.10">
    <property type="entry name" value="Aldehyde Dehydrogenase, Chain A, domain 1"/>
    <property type="match status" value="1"/>
</dbReference>
<sequence length="477" mass="52161">VAAAERFPTVVMPLVAARLRAELAGYVLAAEPWRLRRHLARRRAEGIRLNLNLLGEAILGDEEADRRLEGVLRLLRRPDVDYVSVKVTSVSAQINHADFDREVERIAGRLRRLYDVALAGRPAKFVNLDMEEYRDLELTVAVFRSVLSEPAYRGLDAGIVLQAYIPDSLPVLRELISWARDRRAAGGGRVKVRIVKGANLAMERVEAELAGWEQAPFATKAEVDANYKRMLDVALEPSNADALRIGAASHNLFELAWALTVAAERRVPGMLEVEMLEGMAGSAAHPVRDAAGGLLLYAPIVARADHESAIAYLVRRFDENTAPDNFLRNQFAMRVGSPAWGAEQRRFAASVTERERPTVATRRTQDRTRPGPGPTTPDGFANEPDTDLTRPANRAWLAAHLGGPDWGPEHVVPAVVDGAVVDAPAAGRGVDPSEPGRTIYRWVQAPRELVDRAVAAAVAGQEAWASTPGAARAKVLR</sequence>
<feature type="non-terminal residue" evidence="5">
    <location>
        <position position="1"/>
    </location>
</feature>
<organism evidence="5 6">
    <name type="scientific">Acidiferrimicrobium australe</name>
    <dbReference type="NCBI Taxonomy" id="2664430"/>
    <lineage>
        <taxon>Bacteria</taxon>
        <taxon>Bacillati</taxon>
        <taxon>Actinomycetota</taxon>
        <taxon>Acidimicrobiia</taxon>
        <taxon>Acidimicrobiales</taxon>
        <taxon>Acidimicrobiaceae</taxon>
        <taxon>Acidiferrimicrobium</taxon>
    </lineage>
</organism>
<reference evidence="5 6" key="1">
    <citation type="submission" date="2019-11" db="EMBL/GenBank/DDBJ databases">
        <title>Acidiferrimicrobium australis gen. nov., sp. nov., an acidophilic and obligately heterotrophic, member of the Actinobacteria that catalyses dissimilatory oxido- reduction of iron isolated from metal-rich acidic water in Chile.</title>
        <authorList>
            <person name="Gonzalez D."/>
            <person name="Huber K."/>
            <person name="Hedrich S."/>
            <person name="Rojas-Villalobos C."/>
            <person name="Quatrini R."/>
            <person name="Dinamarca M.A."/>
            <person name="Schwarz A."/>
            <person name="Canales C."/>
            <person name="Nancucheo I."/>
        </authorList>
    </citation>
    <scope>NUCLEOTIDE SEQUENCE [LARGE SCALE GENOMIC DNA]</scope>
    <source>
        <strain evidence="5 6">USS-CCA1</strain>
    </source>
</reference>
<dbReference type="Proteomes" id="UP000437736">
    <property type="component" value="Unassembled WGS sequence"/>
</dbReference>
<evidence type="ECO:0000256" key="1">
    <source>
        <dbReference type="ARBA" id="ARBA00023002"/>
    </source>
</evidence>
<dbReference type="PANTHER" id="PTHR42862:SF1">
    <property type="entry name" value="DELTA-1-PYRROLINE-5-CARBOXYLATE DEHYDROGENASE 2, ISOFORM A-RELATED"/>
    <property type="match status" value="1"/>
</dbReference>
<comment type="caution">
    <text evidence="5">The sequence shown here is derived from an EMBL/GenBank/DDBJ whole genome shotgun (WGS) entry which is preliminary data.</text>
</comment>
<dbReference type="InterPro" id="IPR029041">
    <property type="entry name" value="FAD-linked_oxidoreductase-like"/>
</dbReference>
<accession>A0ABW9QYY0</accession>
<dbReference type="InterPro" id="IPR016161">
    <property type="entry name" value="Ald_DH/histidinol_DH"/>
</dbReference>
<dbReference type="InterPro" id="IPR002872">
    <property type="entry name" value="Proline_DH_dom"/>
</dbReference>